<dbReference type="PANTHER" id="PTHR24113">
    <property type="entry name" value="RAN GTPASE-ACTIVATING PROTEIN 1"/>
    <property type="match status" value="1"/>
</dbReference>
<dbReference type="EMBL" id="JABBWE010000087">
    <property type="protein sequence ID" value="KAG1786833.1"/>
    <property type="molecule type" value="Genomic_DNA"/>
</dbReference>
<dbReference type="GeneID" id="64589626"/>
<dbReference type="InterPro" id="IPR032675">
    <property type="entry name" value="LRR_dom_sf"/>
</dbReference>
<keyword evidence="3" id="KW-0677">Repeat</keyword>
<comment type="caution">
    <text evidence="4">The sequence shown here is derived from an EMBL/GenBank/DDBJ whole genome shotgun (WGS) entry which is preliminary data.</text>
</comment>
<organism evidence="4 5">
    <name type="scientific">Suillus plorans</name>
    <dbReference type="NCBI Taxonomy" id="116603"/>
    <lineage>
        <taxon>Eukaryota</taxon>
        <taxon>Fungi</taxon>
        <taxon>Dikarya</taxon>
        <taxon>Basidiomycota</taxon>
        <taxon>Agaricomycotina</taxon>
        <taxon>Agaricomycetes</taxon>
        <taxon>Agaricomycetidae</taxon>
        <taxon>Boletales</taxon>
        <taxon>Suillineae</taxon>
        <taxon>Suillaceae</taxon>
        <taxon>Suillus</taxon>
    </lineage>
</organism>
<dbReference type="GO" id="GO:0048471">
    <property type="term" value="C:perinuclear region of cytoplasm"/>
    <property type="evidence" value="ECO:0007669"/>
    <property type="project" value="TreeGrafter"/>
</dbReference>
<dbReference type="GO" id="GO:0005634">
    <property type="term" value="C:nucleus"/>
    <property type="evidence" value="ECO:0007669"/>
    <property type="project" value="TreeGrafter"/>
</dbReference>
<dbReference type="GO" id="GO:0005096">
    <property type="term" value="F:GTPase activator activity"/>
    <property type="evidence" value="ECO:0007669"/>
    <property type="project" value="UniProtKB-KW"/>
</dbReference>
<dbReference type="Gene3D" id="3.80.10.10">
    <property type="entry name" value="Ribonuclease Inhibitor"/>
    <property type="match status" value="2"/>
</dbReference>
<gene>
    <name evidence="4" type="ORF">HD556DRAFT_1008919</name>
</gene>
<evidence type="ECO:0000313" key="5">
    <source>
        <dbReference type="Proteomes" id="UP000719766"/>
    </source>
</evidence>
<sequence length="485" mass="54575">MHFRLSSQKIRHHYDDDPATVRSVNHQRLKSVSARLASTIAARNIINAIQRREIVHRLDIGNSSMGDEGCVQLFNFLDSPAGRTCKNSLTELYLTRNGIGGKGLLAVSKFIRDNDVLRELCLSGVSTETSGTILLKSLKLTLSSCLTQNPLSTDADVIAQFTTALNSSRLCTLQLIHNGTLSDTFIRAFLPSLNARYLRQLGLSATNITRVVVPTIIEYVASPRCKLDQLQCNANSLTLPGAREIINAIEHENYSLFKVNLDDLHIDEYDGDGEERTLAWQEGWRILNNTSQRNLTKKIRVKKQAVALLLYSRALFLRSGKRDLHGGALLDFDSVSALNRLSAGVKSNIISAPSMFFQLPEEIQQEVIALLAPDLSHRQRIRVVAFGADFRTLPQLDEPRLEPANAVHLPAFMRASVSRQTGATSKVPHEGSWKPPAWWECACPEEKRRHCRTLHRWERERRDVWLTHVGCDVWEPEFAMRDAEL</sequence>
<evidence type="ECO:0000256" key="3">
    <source>
        <dbReference type="ARBA" id="ARBA00022737"/>
    </source>
</evidence>
<keyword evidence="5" id="KW-1185">Reference proteome</keyword>
<dbReference type="GO" id="GO:0005829">
    <property type="term" value="C:cytosol"/>
    <property type="evidence" value="ECO:0007669"/>
    <property type="project" value="TreeGrafter"/>
</dbReference>
<dbReference type="InterPro" id="IPR001611">
    <property type="entry name" value="Leu-rich_rpt"/>
</dbReference>
<dbReference type="PANTHER" id="PTHR24113:SF12">
    <property type="entry name" value="RAN GTPASE-ACTIVATING PROTEIN 1"/>
    <property type="match status" value="1"/>
</dbReference>
<name>A0A9P7DCI0_9AGAM</name>
<dbReference type="Proteomes" id="UP000719766">
    <property type="component" value="Unassembled WGS sequence"/>
</dbReference>
<dbReference type="AlphaFoldDB" id="A0A9P7DCI0"/>
<dbReference type="SUPFAM" id="SSF52047">
    <property type="entry name" value="RNI-like"/>
    <property type="match status" value="1"/>
</dbReference>
<evidence type="ECO:0000256" key="2">
    <source>
        <dbReference type="ARBA" id="ARBA00022614"/>
    </source>
</evidence>
<evidence type="ECO:0008006" key="6">
    <source>
        <dbReference type="Google" id="ProtNLM"/>
    </source>
</evidence>
<proteinExistence type="predicted"/>
<keyword evidence="1" id="KW-0343">GTPase activation</keyword>
<protein>
    <recommendedName>
        <fullName evidence="6">RNI-like protein</fullName>
    </recommendedName>
</protein>
<reference evidence="4" key="1">
    <citation type="journal article" date="2020" name="New Phytol.">
        <title>Comparative genomics reveals dynamic genome evolution in host specialist ectomycorrhizal fungi.</title>
        <authorList>
            <person name="Lofgren L.A."/>
            <person name="Nguyen N.H."/>
            <person name="Vilgalys R."/>
            <person name="Ruytinx J."/>
            <person name="Liao H.L."/>
            <person name="Branco S."/>
            <person name="Kuo A."/>
            <person name="LaButti K."/>
            <person name="Lipzen A."/>
            <person name="Andreopoulos W."/>
            <person name="Pangilinan J."/>
            <person name="Riley R."/>
            <person name="Hundley H."/>
            <person name="Na H."/>
            <person name="Barry K."/>
            <person name="Grigoriev I.V."/>
            <person name="Stajich J.E."/>
            <person name="Kennedy P.G."/>
        </authorList>
    </citation>
    <scope>NUCLEOTIDE SEQUENCE</scope>
    <source>
        <strain evidence="4">S12</strain>
    </source>
</reference>
<keyword evidence="2" id="KW-0433">Leucine-rich repeat</keyword>
<accession>A0A9P7DCI0</accession>
<dbReference type="GO" id="GO:0031267">
    <property type="term" value="F:small GTPase binding"/>
    <property type="evidence" value="ECO:0007669"/>
    <property type="project" value="TreeGrafter"/>
</dbReference>
<dbReference type="GO" id="GO:0006913">
    <property type="term" value="P:nucleocytoplasmic transport"/>
    <property type="evidence" value="ECO:0007669"/>
    <property type="project" value="TreeGrafter"/>
</dbReference>
<dbReference type="RefSeq" id="XP_041154234.1">
    <property type="nucleotide sequence ID" value="XM_041295862.1"/>
</dbReference>
<evidence type="ECO:0000256" key="1">
    <source>
        <dbReference type="ARBA" id="ARBA00022468"/>
    </source>
</evidence>
<evidence type="ECO:0000313" key="4">
    <source>
        <dbReference type="EMBL" id="KAG1786833.1"/>
    </source>
</evidence>
<dbReference type="OrthoDB" id="120976at2759"/>
<dbReference type="Pfam" id="PF13516">
    <property type="entry name" value="LRR_6"/>
    <property type="match status" value="1"/>
</dbReference>
<dbReference type="InterPro" id="IPR027038">
    <property type="entry name" value="RanGap"/>
</dbReference>